<organism evidence="1 2">
    <name type="scientific">Araneus ventricosus</name>
    <name type="common">Orbweaver spider</name>
    <name type="synonym">Epeira ventricosa</name>
    <dbReference type="NCBI Taxonomy" id="182803"/>
    <lineage>
        <taxon>Eukaryota</taxon>
        <taxon>Metazoa</taxon>
        <taxon>Ecdysozoa</taxon>
        <taxon>Arthropoda</taxon>
        <taxon>Chelicerata</taxon>
        <taxon>Arachnida</taxon>
        <taxon>Araneae</taxon>
        <taxon>Araneomorphae</taxon>
        <taxon>Entelegynae</taxon>
        <taxon>Araneoidea</taxon>
        <taxon>Araneidae</taxon>
        <taxon>Araneus</taxon>
    </lineage>
</organism>
<dbReference type="InterPro" id="IPR051468">
    <property type="entry name" value="Fungal_SecMetab_SDRs"/>
</dbReference>
<dbReference type="Pfam" id="PF00106">
    <property type="entry name" value="adh_short"/>
    <property type="match status" value="1"/>
</dbReference>
<dbReference type="PANTHER" id="PTHR43544:SF33">
    <property type="entry name" value="C-FACTOR"/>
    <property type="match status" value="1"/>
</dbReference>
<dbReference type="InterPro" id="IPR036291">
    <property type="entry name" value="NAD(P)-bd_dom_sf"/>
</dbReference>
<comment type="caution">
    <text evidence="1">The sequence shown here is derived from an EMBL/GenBank/DDBJ whole genome shotgun (WGS) entry which is preliminary data.</text>
</comment>
<dbReference type="CDD" id="cd05325">
    <property type="entry name" value="carb_red_sniffer_like_SDR_c"/>
    <property type="match status" value="1"/>
</dbReference>
<dbReference type="GO" id="GO:0016491">
    <property type="term" value="F:oxidoreductase activity"/>
    <property type="evidence" value="ECO:0007669"/>
    <property type="project" value="TreeGrafter"/>
</dbReference>
<dbReference type="InterPro" id="IPR002347">
    <property type="entry name" value="SDR_fam"/>
</dbReference>
<evidence type="ECO:0000313" key="1">
    <source>
        <dbReference type="EMBL" id="GBM97857.1"/>
    </source>
</evidence>
<dbReference type="EMBL" id="BGPR01004275">
    <property type="protein sequence ID" value="GBM97857.1"/>
    <property type="molecule type" value="Genomic_DNA"/>
</dbReference>
<dbReference type="Gene3D" id="3.40.50.720">
    <property type="entry name" value="NAD(P)-binding Rossmann-like Domain"/>
    <property type="match status" value="1"/>
</dbReference>
<dbReference type="GO" id="GO:0005737">
    <property type="term" value="C:cytoplasm"/>
    <property type="evidence" value="ECO:0007669"/>
    <property type="project" value="TreeGrafter"/>
</dbReference>
<protein>
    <recommendedName>
        <fullName evidence="3">C-factor</fullName>
    </recommendedName>
</protein>
<evidence type="ECO:0008006" key="3">
    <source>
        <dbReference type="Google" id="ProtNLM"/>
    </source>
</evidence>
<keyword evidence="2" id="KW-1185">Reference proteome</keyword>
<gene>
    <name evidence="1" type="ORF">AVEN_26972_1</name>
</gene>
<dbReference type="PRINTS" id="PR00081">
    <property type="entry name" value="GDHRDH"/>
</dbReference>
<sequence length="257" mass="28098">MKIESVMVTGANRGIGLEFVRQLSQLSDPPRYIFATYRNADCLQDLKEIEESSTQSKFILIKMDVTRPEEIEAAKTIVEDAVGERGLNLLINNAGVAKMEMFPNVTPENLELHYKVNTEGPLLVLQAMLPSLERAAELHAGTGGMGVSRAAVLNMTSMAGSITNAGFVFTEDLAVPSYKISKAALNMAMRVAAAKVKDKGILIVMMCPGWVKTDMGGRERAVLEPEESIADMLKTLSTLNESHHGTYMDRLGTPYPF</sequence>
<evidence type="ECO:0000313" key="2">
    <source>
        <dbReference type="Proteomes" id="UP000499080"/>
    </source>
</evidence>
<dbReference type="AlphaFoldDB" id="A0A4Y2K6I1"/>
<dbReference type="SUPFAM" id="SSF51735">
    <property type="entry name" value="NAD(P)-binding Rossmann-fold domains"/>
    <property type="match status" value="1"/>
</dbReference>
<proteinExistence type="predicted"/>
<dbReference type="PANTHER" id="PTHR43544">
    <property type="entry name" value="SHORT-CHAIN DEHYDROGENASE/REDUCTASE"/>
    <property type="match status" value="1"/>
</dbReference>
<name>A0A4Y2K6I1_ARAVE</name>
<reference evidence="1 2" key="1">
    <citation type="journal article" date="2019" name="Sci. Rep.">
        <title>Orb-weaving spider Araneus ventricosus genome elucidates the spidroin gene catalogue.</title>
        <authorList>
            <person name="Kono N."/>
            <person name="Nakamura H."/>
            <person name="Ohtoshi R."/>
            <person name="Moran D.A.P."/>
            <person name="Shinohara A."/>
            <person name="Yoshida Y."/>
            <person name="Fujiwara M."/>
            <person name="Mori M."/>
            <person name="Tomita M."/>
            <person name="Arakawa K."/>
        </authorList>
    </citation>
    <scope>NUCLEOTIDE SEQUENCE [LARGE SCALE GENOMIC DNA]</scope>
</reference>
<dbReference type="OrthoDB" id="5296at2759"/>
<dbReference type="Proteomes" id="UP000499080">
    <property type="component" value="Unassembled WGS sequence"/>
</dbReference>
<accession>A0A4Y2K6I1</accession>